<dbReference type="VEuPathDB" id="FungiDB:A1O7_09359"/>
<protein>
    <recommendedName>
        <fullName evidence="5">Vacuolar protein sorting-associated protein 62</fullName>
    </recommendedName>
</protein>
<name>W9VEH3_9EURO</name>
<evidence type="ECO:0000256" key="2">
    <source>
        <dbReference type="SAM" id="SignalP"/>
    </source>
</evidence>
<dbReference type="PANTHER" id="PTHR48220:SF1">
    <property type="entry name" value="VACUOLAR PROTEIN SORTING-ASSOCIATED PROTEIN 62-RELATED"/>
    <property type="match status" value="1"/>
</dbReference>
<evidence type="ECO:0008006" key="5">
    <source>
        <dbReference type="Google" id="ProtNLM"/>
    </source>
</evidence>
<dbReference type="STRING" id="1182544.W9VEH3"/>
<dbReference type="GeneID" id="19183922"/>
<dbReference type="Proteomes" id="UP000019473">
    <property type="component" value="Unassembled WGS sequence"/>
</dbReference>
<feature type="signal peptide" evidence="2">
    <location>
        <begin position="1"/>
        <end position="29"/>
    </location>
</feature>
<dbReference type="InterPro" id="IPR053102">
    <property type="entry name" value="VPS_Associated"/>
</dbReference>
<dbReference type="EMBL" id="AMGW01000007">
    <property type="protein sequence ID" value="EXJ54022.1"/>
    <property type="molecule type" value="Genomic_DNA"/>
</dbReference>
<comment type="caution">
    <text evidence="3">The sequence shown here is derived from an EMBL/GenBank/DDBJ whole genome shotgun (WGS) entry which is preliminary data.</text>
</comment>
<keyword evidence="1" id="KW-0472">Membrane</keyword>
<dbReference type="Pfam" id="PF06101">
    <property type="entry name" value="Vps62"/>
    <property type="match status" value="1"/>
</dbReference>
<keyword evidence="2" id="KW-0732">Signal</keyword>
<feature type="transmembrane region" description="Helical" evidence="1">
    <location>
        <begin position="372"/>
        <end position="391"/>
    </location>
</feature>
<dbReference type="PANTHER" id="PTHR48220">
    <property type="match status" value="1"/>
</dbReference>
<dbReference type="HOGENOM" id="CLU_024079_3_0_1"/>
<dbReference type="GO" id="GO:0000329">
    <property type="term" value="C:fungal-type vacuole membrane"/>
    <property type="evidence" value="ECO:0007669"/>
    <property type="project" value="TreeGrafter"/>
</dbReference>
<proteinExistence type="predicted"/>
<evidence type="ECO:0000256" key="1">
    <source>
        <dbReference type="SAM" id="Phobius"/>
    </source>
</evidence>
<organism evidence="3 4">
    <name type="scientific">Cladophialophora yegresii CBS 114405</name>
    <dbReference type="NCBI Taxonomy" id="1182544"/>
    <lineage>
        <taxon>Eukaryota</taxon>
        <taxon>Fungi</taxon>
        <taxon>Dikarya</taxon>
        <taxon>Ascomycota</taxon>
        <taxon>Pezizomycotina</taxon>
        <taxon>Eurotiomycetes</taxon>
        <taxon>Chaetothyriomycetidae</taxon>
        <taxon>Chaetothyriales</taxon>
        <taxon>Herpotrichiellaceae</taxon>
        <taxon>Cladophialophora</taxon>
    </lineage>
</organism>
<feature type="chain" id="PRO_5004930371" description="Vacuolar protein sorting-associated protein 62" evidence="2">
    <location>
        <begin position="30"/>
        <end position="435"/>
    </location>
</feature>
<dbReference type="RefSeq" id="XP_007761537.1">
    <property type="nucleotide sequence ID" value="XM_007763347.1"/>
</dbReference>
<sequence>MGGRLQLSKQWYSHFRVIVLCSFLHLGLSAQIAQYAVDYAPLIWLHSDDQYMPSDIKEHVLRTAPRIDFQRIADGPLRLDLDNLSSLNGYGKNGTNVFLTAVEDVTTFPGWVLGETPDEDGALHNSTACAVVAVQHEIPGKQTVVDVFYFYFYSWNEGGDITQVVPPLNRLFPDSKPGDHFGNHLGDWEHNMIRFVDEKPVGIYFSHHAGGEVCVWDDESCLSKRGERPVVFSARGSHANYPSEGSHIHDDALIDIADRGRLWDPVKLAYFYTYDPATETFTAAEPGTAPTDWLYFNGNWGDQQYQDSDPRQQTVPYFGLKKYYSGPNGPKFKRLVRRGLMPDEKGKFNLIKTLVHWYMGWYGCCLKGINPWLVVIGLLIALATVITLGVVSARLARPAVKAWVQTRKDRQTKEETAEVQLRLLDPERADADDEA</sequence>
<dbReference type="GO" id="GO:0006623">
    <property type="term" value="P:protein targeting to vacuole"/>
    <property type="evidence" value="ECO:0007669"/>
    <property type="project" value="TreeGrafter"/>
</dbReference>
<accession>W9VEH3</accession>
<evidence type="ECO:0000313" key="3">
    <source>
        <dbReference type="EMBL" id="EXJ54022.1"/>
    </source>
</evidence>
<dbReference type="OrthoDB" id="188042at2759"/>
<reference evidence="3 4" key="1">
    <citation type="submission" date="2013-03" db="EMBL/GenBank/DDBJ databases">
        <title>The Genome Sequence of Cladophialophora yegresii CBS 114405.</title>
        <authorList>
            <consortium name="The Broad Institute Genomics Platform"/>
            <person name="Cuomo C."/>
            <person name="de Hoog S."/>
            <person name="Gorbushina A."/>
            <person name="Walker B."/>
            <person name="Young S.K."/>
            <person name="Zeng Q."/>
            <person name="Gargeya S."/>
            <person name="Fitzgerald M."/>
            <person name="Haas B."/>
            <person name="Abouelleil A."/>
            <person name="Allen A.W."/>
            <person name="Alvarado L."/>
            <person name="Arachchi H.M."/>
            <person name="Berlin A.M."/>
            <person name="Chapman S.B."/>
            <person name="Gainer-Dewar J."/>
            <person name="Goldberg J."/>
            <person name="Griggs A."/>
            <person name="Gujja S."/>
            <person name="Hansen M."/>
            <person name="Howarth C."/>
            <person name="Imamovic A."/>
            <person name="Ireland A."/>
            <person name="Larimer J."/>
            <person name="McCowan C."/>
            <person name="Murphy C."/>
            <person name="Pearson M."/>
            <person name="Poon T.W."/>
            <person name="Priest M."/>
            <person name="Roberts A."/>
            <person name="Saif S."/>
            <person name="Shea T."/>
            <person name="Sisk P."/>
            <person name="Sykes S."/>
            <person name="Wortman J."/>
            <person name="Nusbaum C."/>
            <person name="Birren B."/>
        </authorList>
    </citation>
    <scope>NUCLEOTIDE SEQUENCE [LARGE SCALE GENOMIC DNA]</scope>
    <source>
        <strain evidence="3 4">CBS 114405</strain>
    </source>
</reference>
<dbReference type="AlphaFoldDB" id="W9VEH3"/>
<dbReference type="InterPro" id="IPR009291">
    <property type="entry name" value="Vps62"/>
</dbReference>
<evidence type="ECO:0000313" key="4">
    <source>
        <dbReference type="Proteomes" id="UP000019473"/>
    </source>
</evidence>
<dbReference type="eggNOG" id="ENOG502R5A8">
    <property type="taxonomic scope" value="Eukaryota"/>
</dbReference>
<keyword evidence="1" id="KW-0812">Transmembrane</keyword>
<gene>
    <name evidence="3" type="ORF">A1O7_09359</name>
</gene>
<keyword evidence="4" id="KW-1185">Reference proteome</keyword>
<keyword evidence="1" id="KW-1133">Transmembrane helix</keyword>